<keyword evidence="3" id="KW-1185">Reference proteome</keyword>
<accession>A0ABQ6S4A1</accession>
<dbReference type="RefSeq" id="WP_130062871.1">
    <property type="nucleotide sequence ID" value="NZ_DBFNGO010000096.1"/>
</dbReference>
<sequence length="159" mass="18385">MNANPQIEIEAAEALLDIGVSLPFFKIPFTRKVVRLTMRRPCLGGQIRLARLYLQTGVTYERMLEFTKHEELAYMALHGRRVSKMVALTICRGAFSTWLFSGLLAWLLRWFVDDEYLLAANMQFLRLLGTKSFMSIIRSISTANPMRPRLSRERRKKGS</sequence>
<organism evidence="2 3">
    <name type="scientific">Alistipes finegoldii</name>
    <dbReference type="NCBI Taxonomy" id="214856"/>
    <lineage>
        <taxon>Bacteria</taxon>
        <taxon>Pseudomonadati</taxon>
        <taxon>Bacteroidota</taxon>
        <taxon>Bacteroidia</taxon>
        <taxon>Bacteroidales</taxon>
        <taxon>Rikenellaceae</taxon>
        <taxon>Alistipes</taxon>
    </lineage>
</organism>
<evidence type="ECO:0000256" key="1">
    <source>
        <dbReference type="SAM" id="Phobius"/>
    </source>
</evidence>
<keyword evidence="1" id="KW-1133">Transmembrane helix</keyword>
<dbReference type="Proteomes" id="UP000324870">
    <property type="component" value="Unassembled WGS sequence"/>
</dbReference>
<name>A0ABQ6S4A1_9BACT</name>
<evidence type="ECO:0000313" key="3">
    <source>
        <dbReference type="Proteomes" id="UP000324870"/>
    </source>
</evidence>
<keyword evidence="1" id="KW-0812">Transmembrane</keyword>
<keyword evidence="1" id="KW-0472">Membrane</keyword>
<gene>
    <name evidence="2" type="ORF">F2A26_06380</name>
</gene>
<protein>
    <submittedName>
        <fullName evidence="2">Uncharacterized protein</fullName>
    </submittedName>
</protein>
<feature type="transmembrane region" description="Helical" evidence="1">
    <location>
        <begin position="85"/>
        <end position="108"/>
    </location>
</feature>
<comment type="caution">
    <text evidence="2">The sequence shown here is derived from an EMBL/GenBank/DDBJ whole genome shotgun (WGS) entry which is preliminary data.</text>
</comment>
<dbReference type="EMBL" id="VVND01000007">
    <property type="protein sequence ID" value="KAA3159663.1"/>
    <property type="molecule type" value="Genomic_DNA"/>
</dbReference>
<reference evidence="2 3" key="1">
    <citation type="journal article" date="2019" name="Nat. Med.">
        <title>A library of human gut bacterial isolates paired with longitudinal multiomics data enables mechanistic microbiome research.</title>
        <authorList>
            <person name="Poyet M."/>
            <person name="Groussin M."/>
            <person name="Gibbons S.M."/>
            <person name="Avila-Pacheco J."/>
            <person name="Jiang X."/>
            <person name="Kearney S.M."/>
            <person name="Perrotta A.R."/>
            <person name="Berdy B."/>
            <person name="Zhao S."/>
            <person name="Lieberman T.D."/>
            <person name="Swanson P.K."/>
            <person name="Smith M."/>
            <person name="Roesemann S."/>
            <person name="Alexander J.E."/>
            <person name="Rich S.A."/>
            <person name="Livny J."/>
            <person name="Vlamakis H."/>
            <person name="Clish C."/>
            <person name="Bullock K."/>
            <person name="Deik A."/>
            <person name="Scott J."/>
            <person name="Pierce K.A."/>
            <person name="Xavier R.J."/>
            <person name="Alm E.J."/>
        </authorList>
    </citation>
    <scope>NUCLEOTIDE SEQUENCE [LARGE SCALE GENOMIC DNA]</scope>
    <source>
        <strain evidence="2 3">BIOML-A1</strain>
    </source>
</reference>
<proteinExistence type="predicted"/>
<evidence type="ECO:0000313" key="2">
    <source>
        <dbReference type="EMBL" id="KAA3159663.1"/>
    </source>
</evidence>